<dbReference type="InterPro" id="IPR000048">
    <property type="entry name" value="IQ_motif_EF-hand-BS"/>
</dbReference>
<evidence type="ECO:0000256" key="4">
    <source>
        <dbReference type="ARBA" id="ARBA00009071"/>
    </source>
</evidence>
<protein>
    <recommendedName>
        <fullName evidence="5">Dynein regulatory complex protein 10</fullName>
    </recommendedName>
    <alternativeName>
        <fullName evidence="13">IQ domain-containing protein D</fullName>
    </alternativeName>
</protein>
<dbReference type="CDD" id="cd23767">
    <property type="entry name" value="IQCD"/>
    <property type="match status" value="1"/>
</dbReference>
<dbReference type="RefSeq" id="XP_006677579.1">
    <property type="nucleotide sequence ID" value="XM_006677516.1"/>
</dbReference>
<evidence type="ECO:0000256" key="7">
    <source>
        <dbReference type="ARBA" id="ARBA00022846"/>
    </source>
</evidence>
<dbReference type="Gene3D" id="1.20.5.190">
    <property type="match status" value="1"/>
</dbReference>
<dbReference type="EMBL" id="GL882881">
    <property type="protein sequence ID" value="EGF81951.1"/>
    <property type="molecule type" value="Genomic_DNA"/>
</dbReference>
<evidence type="ECO:0000256" key="5">
    <source>
        <dbReference type="ARBA" id="ARBA00021752"/>
    </source>
</evidence>
<evidence type="ECO:0000313" key="18">
    <source>
        <dbReference type="EMBL" id="EGF81951.1"/>
    </source>
</evidence>
<dbReference type="Proteomes" id="UP000007241">
    <property type="component" value="Unassembled WGS sequence"/>
</dbReference>
<keyword evidence="11" id="KW-0206">Cytoskeleton</keyword>
<feature type="compositionally biased region" description="Polar residues" evidence="16">
    <location>
        <begin position="460"/>
        <end position="476"/>
    </location>
</feature>
<evidence type="ECO:0000256" key="9">
    <source>
        <dbReference type="ARBA" id="ARBA00023054"/>
    </source>
</evidence>
<dbReference type="PANTHER" id="PTHR31598:SF1">
    <property type="entry name" value="DYNEIN REGULATORY COMPLEX PROTEIN 10"/>
    <property type="match status" value="1"/>
</dbReference>
<dbReference type="Pfam" id="PF12325">
    <property type="entry name" value="TMF_TATA_bd"/>
    <property type="match status" value="1"/>
</dbReference>
<evidence type="ECO:0000313" key="19">
    <source>
        <dbReference type="Proteomes" id="UP000007241"/>
    </source>
</evidence>
<feature type="region of interest" description="Disordered" evidence="16">
    <location>
        <begin position="394"/>
        <end position="416"/>
    </location>
</feature>
<comment type="similarity">
    <text evidence="4">Belongs to the DRC10 family.</text>
</comment>
<dbReference type="HOGENOM" id="CLU_247871_0_0_1"/>
<keyword evidence="9 15" id="KW-0175">Coiled coil</keyword>
<dbReference type="PANTHER" id="PTHR31598">
    <property type="entry name" value="IQ DOMAIN-CONTAINING PROTEIN D"/>
    <property type="match status" value="1"/>
</dbReference>
<name>F4NY48_BATDJ</name>
<feature type="coiled-coil region" evidence="15">
    <location>
        <begin position="932"/>
        <end position="996"/>
    </location>
</feature>
<accession>F4NY48</accession>
<feature type="coiled-coil region" evidence="15">
    <location>
        <begin position="1406"/>
        <end position="1506"/>
    </location>
</feature>
<dbReference type="InterPro" id="IPR022091">
    <property type="entry name" value="TMF_TATA-bd"/>
</dbReference>
<dbReference type="GeneID" id="18242643"/>
<evidence type="ECO:0000256" key="15">
    <source>
        <dbReference type="SAM" id="Coils"/>
    </source>
</evidence>
<feature type="compositionally biased region" description="Low complexity" evidence="16">
    <location>
        <begin position="614"/>
        <end position="624"/>
    </location>
</feature>
<organism evidence="18 19">
    <name type="scientific">Batrachochytrium dendrobatidis (strain JAM81 / FGSC 10211)</name>
    <name type="common">Frog chytrid fungus</name>
    <dbReference type="NCBI Taxonomy" id="684364"/>
    <lineage>
        <taxon>Eukaryota</taxon>
        <taxon>Fungi</taxon>
        <taxon>Fungi incertae sedis</taxon>
        <taxon>Chytridiomycota</taxon>
        <taxon>Chytridiomycota incertae sedis</taxon>
        <taxon>Chytridiomycetes</taxon>
        <taxon>Rhizophydiales</taxon>
        <taxon>Rhizophydiales incertae sedis</taxon>
        <taxon>Batrachochytrium</taxon>
    </lineage>
</organism>
<evidence type="ECO:0000256" key="8">
    <source>
        <dbReference type="ARBA" id="ARBA00023034"/>
    </source>
</evidence>
<dbReference type="STRING" id="684364.F4NY48"/>
<gene>
    <name evidence="18" type="ORF">BATDEDRAFT_87032</name>
</gene>
<keyword evidence="19" id="KW-1185">Reference proteome</keyword>
<keyword evidence="6" id="KW-0963">Cytoplasm</keyword>
<feature type="coiled-coil region" evidence="15">
    <location>
        <begin position="1291"/>
        <end position="1348"/>
    </location>
</feature>
<dbReference type="Pfam" id="PF00612">
    <property type="entry name" value="IQ"/>
    <property type="match status" value="1"/>
</dbReference>
<evidence type="ECO:0000256" key="13">
    <source>
        <dbReference type="ARBA" id="ARBA00032180"/>
    </source>
</evidence>
<dbReference type="InParanoid" id="F4NY48"/>
<keyword evidence="7" id="KW-0282">Flagellum</keyword>
<evidence type="ECO:0000256" key="10">
    <source>
        <dbReference type="ARBA" id="ARBA00023069"/>
    </source>
</evidence>
<evidence type="ECO:0000256" key="12">
    <source>
        <dbReference type="ARBA" id="ARBA00023273"/>
    </source>
</evidence>
<evidence type="ECO:0000256" key="1">
    <source>
        <dbReference type="ARBA" id="ARBA00003029"/>
    </source>
</evidence>
<keyword evidence="10" id="KW-0969">Cilium</keyword>
<proteinExistence type="inferred from homology"/>
<feature type="compositionally biased region" description="Basic and acidic residues" evidence="16">
    <location>
        <begin position="482"/>
        <end position="492"/>
    </location>
</feature>
<evidence type="ECO:0000256" key="2">
    <source>
        <dbReference type="ARBA" id="ARBA00004555"/>
    </source>
</evidence>
<feature type="compositionally biased region" description="Basic and acidic residues" evidence="16">
    <location>
        <begin position="569"/>
        <end position="580"/>
    </location>
</feature>
<feature type="compositionally biased region" description="Polar residues" evidence="16">
    <location>
        <begin position="582"/>
        <end position="591"/>
    </location>
</feature>
<evidence type="ECO:0000256" key="3">
    <source>
        <dbReference type="ARBA" id="ARBA00004611"/>
    </source>
</evidence>
<feature type="compositionally biased region" description="Polar residues" evidence="16">
    <location>
        <begin position="524"/>
        <end position="540"/>
    </location>
</feature>
<feature type="region of interest" description="Disordered" evidence="16">
    <location>
        <begin position="448"/>
        <end position="504"/>
    </location>
</feature>
<evidence type="ECO:0000256" key="14">
    <source>
        <dbReference type="ARBA" id="ARBA00046836"/>
    </source>
</evidence>
<feature type="region of interest" description="Disordered" evidence="16">
    <location>
        <begin position="1349"/>
        <end position="1372"/>
    </location>
</feature>
<dbReference type="GO" id="GO:0005794">
    <property type="term" value="C:Golgi apparatus"/>
    <property type="evidence" value="ECO:0007669"/>
    <property type="project" value="UniProtKB-SubCell"/>
</dbReference>
<feature type="domain" description="TATA element modulatory factor 1 TATA binding" evidence="17">
    <location>
        <begin position="1400"/>
        <end position="1507"/>
    </location>
</feature>
<dbReference type="OrthoDB" id="10265211at2759"/>
<feature type="region of interest" description="Disordered" evidence="16">
    <location>
        <begin position="524"/>
        <end position="628"/>
    </location>
</feature>
<evidence type="ECO:0000256" key="6">
    <source>
        <dbReference type="ARBA" id="ARBA00022490"/>
    </source>
</evidence>
<comment type="subcellular location">
    <subcellularLocation>
        <location evidence="3">Cytoplasm</location>
        <location evidence="3">Cytoskeleton</location>
        <location evidence="3">Flagellum axoneme</location>
    </subcellularLocation>
    <subcellularLocation>
        <location evidence="2">Golgi apparatus</location>
    </subcellularLocation>
</comment>
<sequence>MAAMIQDHGKLGGSHILPPINRGSNTNLMQTPPGFANPLNSSILSTPINYLDSNSPAGIGTPDNFGSSNIPEENSSYTSNLTNLEAQRIMAVLHELQRKVFLIGLLPDVTDRRVSTVFGSETFNMIKEYRQVEQKYKTILESKESLDKSDTYMIELREATKMVRSAARSLTRHFLQNTSTLAKLRYLKSSKSPTVAQFEHLLQEIKMLVYGRLKTTVEEEKAKQDQLAVIIAKEKKTSNEVRFLKEELEKAKKERMGEINKRNEVIRKLKDELREIKHQAEEATKKLEIKSKQKEEADISAFTEKENALRQEIESANRQLEDDTASNREEEALLRKKKFKIESEVENWIHKYDQDMEEKQAEIDDITEKEQAFKKATEAATKIQAVFRGHLVRREIARKKNEKSGKKDKNKSKKNEGAAAFTSLVKQAMTTVESGIDKVLDIQPEYGIGGSSSKKLSEPTAFSDTKTQAASSSIPSVNPMWQKKEEAKRELSRAPGKRTKTQDELFIDMLGGLVSTSKSAIASTFQLEKSTSQPESSPTSRVKELLLPKLKSPISQEQLSPKPKSPASQERHFSRSKPDWSRLSSTNSKSNVPAPLSLNGAPFNEHDMSEPIEASGSGSPSSPAYPTRRASSRIFENFNHSANDPYTRQRSMSDNIDLNMRSSVSAGSSKSPSGMLSFERPQSALARFEITPTIIHDLQMEPITNGKSSFQTVSCSQPESKFSAEPEHFQDMTEMTDIPDSWDIPLDDPIKVLDQSEVLNLAPTTESKQFEMDDQHLFPVIQPTIAKTVSEPTGMLTADRQQEISAVTSNSISLEETFLSNQHAPEIDVENTDLVDQPNPILEESVSKSPVLFESAHTPSKIEPVSDYHDTMASTQGEIDVKPNLIETSILNTELGETLSTSASETFKIVDALSKKHEAEVADITAQYLAEVKTMQDNVDALKTRIQELEIYIVELKAERDRGVSSIRNSVTDNRVNELTRALRDKEEAIQGLLSEGEKLSKDILKANTKIKGLRAVESELGKELKETQRRLEVCLADLAQIKEKLSKTSDSEKSLAAKVKELENYNDQHARHRHKLEKELASVREKSTELQSLFENCKKELDEIQTKDHDTQIAAQSATLEAEMRENSQLRSQLEESQKKAAQAEDTLHKEIFELRTSLTRAQDESGWKEDNFRQEIETLHRQLHAAEARNEDLAAMGQDSTEPLMQQIQILQTQCSQGQEKQEHIERLLTQKLHDAEKQLGESMDREALLRDRTLELTNRVALLEKQNVQELQEKHCLLADQADNRLKTANLEEQVKELQMQSDLLKDQFQKNTNLVKKEFEEKLAAKLLEESEKWKKKLQVEQQQLQTSSVARHEKSHSISSDISANPVSTERQHLDGNHVLSANGVSSATLFPPGTPAVVIIERLQLMIKQSESQISSLQLQLRMATQTRNEMSDEFVRLTAESEELKAKADKAQAIESELTELQKRYNTALEILGEKTERAEELQEDIKDMRLAFKAQVEDLVRQLGRHAIKK</sequence>
<feature type="compositionally biased region" description="Polar residues" evidence="16">
    <location>
        <begin position="1362"/>
        <end position="1372"/>
    </location>
</feature>
<evidence type="ECO:0000256" key="11">
    <source>
        <dbReference type="ARBA" id="ARBA00023212"/>
    </source>
</evidence>
<feature type="compositionally biased region" description="Basic and acidic residues" evidence="16">
    <location>
        <begin position="394"/>
        <end position="407"/>
    </location>
</feature>
<feature type="coiled-coil region" evidence="15">
    <location>
        <begin position="1025"/>
        <end position="1198"/>
    </location>
</feature>
<comment type="subunit">
    <text evidence="14">Component of the nexin-dynein regulatory complex (N-DRC). Interacts with CFAP52.</text>
</comment>
<comment type="function">
    <text evidence="1">Component of the nexin-dynein regulatory complex (N-DRC), a key regulator of ciliary/flagellar motility which maintains the alignment and integrity of the distal axoneme and regulates microtubule sliding in motile axonemes.</text>
</comment>
<keyword evidence="8" id="KW-0333">Golgi apparatus</keyword>
<keyword evidence="12" id="KW-0966">Cell projection</keyword>
<dbReference type="InterPro" id="IPR042815">
    <property type="entry name" value="DRC10"/>
</dbReference>
<evidence type="ECO:0000259" key="17">
    <source>
        <dbReference type="Pfam" id="PF12325"/>
    </source>
</evidence>
<evidence type="ECO:0000256" key="16">
    <source>
        <dbReference type="SAM" id="MobiDB-lite"/>
    </source>
</evidence>
<dbReference type="Pfam" id="PF12329">
    <property type="entry name" value="TMF_DNA_bd"/>
    <property type="match status" value="1"/>
</dbReference>
<dbReference type="InterPro" id="IPR022092">
    <property type="entry name" value="TMF_DNA-bd"/>
</dbReference>
<reference evidence="18 19" key="1">
    <citation type="submission" date="2009-12" db="EMBL/GenBank/DDBJ databases">
        <title>The draft genome of Batrachochytrium dendrobatidis.</title>
        <authorList>
            <consortium name="US DOE Joint Genome Institute (JGI-PGF)"/>
            <person name="Kuo A."/>
            <person name="Salamov A."/>
            <person name="Schmutz J."/>
            <person name="Lucas S."/>
            <person name="Pitluck S."/>
            <person name="Rosenblum E."/>
            <person name="Stajich J."/>
            <person name="Eisen M."/>
            <person name="Grigoriev I.V."/>
        </authorList>
    </citation>
    <scope>NUCLEOTIDE SEQUENCE [LARGE SCALE GENOMIC DNA]</scope>
    <source>
        <strain evidence="19">JAM81 / FGSC 10211</strain>
    </source>
</reference>
<dbReference type="PROSITE" id="PS50096">
    <property type="entry name" value="IQ"/>
    <property type="match status" value="1"/>
</dbReference>
<dbReference type="SMART" id="SM00015">
    <property type="entry name" value="IQ"/>
    <property type="match status" value="1"/>
</dbReference>